<evidence type="ECO:0000313" key="3">
    <source>
        <dbReference type="Proteomes" id="UP000290288"/>
    </source>
</evidence>
<dbReference type="OrthoDB" id="3070904at2759"/>
<evidence type="ECO:0000313" key="2">
    <source>
        <dbReference type="EMBL" id="RXW14901.1"/>
    </source>
</evidence>
<organism evidence="2 3">
    <name type="scientific">Candolleomyces aberdarensis</name>
    <dbReference type="NCBI Taxonomy" id="2316362"/>
    <lineage>
        <taxon>Eukaryota</taxon>
        <taxon>Fungi</taxon>
        <taxon>Dikarya</taxon>
        <taxon>Basidiomycota</taxon>
        <taxon>Agaricomycotina</taxon>
        <taxon>Agaricomycetes</taxon>
        <taxon>Agaricomycetidae</taxon>
        <taxon>Agaricales</taxon>
        <taxon>Agaricineae</taxon>
        <taxon>Psathyrellaceae</taxon>
        <taxon>Candolleomyces</taxon>
    </lineage>
</organism>
<sequence length="384" mass="42890">MPVQIETLESAKAPLPIPVRSRRSEKNPEVSEESADSDIQITGEWTPGEELLKFAKVKLEESEASTSAMEQDEQPSVDKGKAKAVDVSDDSIQICDDHQDSSMRSLSPEQPAYGSSRATGGFMRGGRDHYNFADNRDPVSSAISNKCMVQVYISSNNPSTIITSMKPQYGLAMRQVWESMCPLLEYLAERIPIICQASSEHGALHSILCWDAENDFWSPLGTYEDVILDDDFELFELCDIQKNFPNLQIEGKSLNVRIGIQRYEALESAEKVWAAKKLNRTWPAPHAHVTAQHIHSIWYEQAAWFGWKKLYTDLVTGKLTNAAHGDTLDWLRARASGEYSQSDLKKWISGKAEETAKAQKTLAKSFVSSSSSKGLSKKKTKGHK</sequence>
<protein>
    <submittedName>
        <fullName evidence="2">Uncharacterized protein</fullName>
    </submittedName>
</protein>
<reference evidence="2 3" key="1">
    <citation type="submission" date="2019-01" db="EMBL/GenBank/DDBJ databases">
        <title>Draft genome sequence of Psathyrella aberdarensis IHI B618.</title>
        <authorList>
            <person name="Buettner E."/>
            <person name="Kellner H."/>
        </authorList>
    </citation>
    <scope>NUCLEOTIDE SEQUENCE [LARGE SCALE GENOMIC DNA]</scope>
    <source>
        <strain evidence="2 3">IHI B618</strain>
    </source>
</reference>
<gene>
    <name evidence="2" type="ORF">EST38_g10957</name>
</gene>
<accession>A0A4Q2D8E2</accession>
<comment type="caution">
    <text evidence="2">The sequence shown here is derived from an EMBL/GenBank/DDBJ whole genome shotgun (WGS) entry which is preliminary data.</text>
</comment>
<name>A0A4Q2D8E2_9AGAR</name>
<dbReference type="Proteomes" id="UP000290288">
    <property type="component" value="Unassembled WGS sequence"/>
</dbReference>
<proteinExistence type="predicted"/>
<feature type="region of interest" description="Disordered" evidence="1">
    <location>
        <begin position="99"/>
        <end position="120"/>
    </location>
</feature>
<evidence type="ECO:0000256" key="1">
    <source>
        <dbReference type="SAM" id="MobiDB-lite"/>
    </source>
</evidence>
<feature type="region of interest" description="Disordered" evidence="1">
    <location>
        <begin position="60"/>
        <end position="83"/>
    </location>
</feature>
<keyword evidence="3" id="KW-1185">Reference proteome</keyword>
<dbReference type="EMBL" id="SDEE01000628">
    <property type="protein sequence ID" value="RXW14901.1"/>
    <property type="molecule type" value="Genomic_DNA"/>
</dbReference>
<dbReference type="AlphaFoldDB" id="A0A4Q2D8E2"/>
<feature type="region of interest" description="Disordered" evidence="1">
    <location>
        <begin position="1"/>
        <end position="46"/>
    </location>
</feature>